<organism evidence="2 3">
    <name type="scientific">Mesorhizobium calcicola</name>
    <dbReference type="NCBI Taxonomy" id="1300310"/>
    <lineage>
        <taxon>Bacteria</taxon>
        <taxon>Pseudomonadati</taxon>
        <taxon>Pseudomonadota</taxon>
        <taxon>Alphaproteobacteria</taxon>
        <taxon>Hyphomicrobiales</taxon>
        <taxon>Phyllobacteriaceae</taxon>
        <taxon>Mesorhizobium</taxon>
    </lineage>
</organism>
<accession>A0ABW4W895</accession>
<evidence type="ECO:0000313" key="3">
    <source>
        <dbReference type="Proteomes" id="UP001597349"/>
    </source>
</evidence>
<gene>
    <name evidence="2" type="ORF">ACFSQT_01175</name>
</gene>
<comment type="caution">
    <text evidence="2">The sequence shown here is derived from an EMBL/GenBank/DDBJ whole genome shotgun (WGS) entry which is preliminary data.</text>
</comment>
<feature type="region of interest" description="Disordered" evidence="1">
    <location>
        <begin position="1"/>
        <end position="45"/>
    </location>
</feature>
<evidence type="ECO:0000256" key="1">
    <source>
        <dbReference type="SAM" id="MobiDB-lite"/>
    </source>
</evidence>
<dbReference type="EMBL" id="JBHUGY010000003">
    <property type="protein sequence ID" value="MFD2051832.1"/>
    <property type="molecule type" value="Genomic_DNA"/>
</dbReference>
<reference evidence="3" key="1">
    <citation type="journal article" date="2019" name="Int. J. Syst. Evol. Microbiol.">
        <title>The Global Catalogue of Microorganisms (GCM) 10K type strain sequencing project: providing services to taxonomists for standard genome sequencing and annotation.</title>
        <authorList>
            <consortium name="The Broad Institute Genomics Platform"/>
            <consortium name="The Broad Institute Genome Sequencing Center for Infectious Disease"/>
            <person name="Wu L."/>
            <person name="Ma J."/>
        </authorList>
    </citation>
    <scope>NUCLEOTIDE SEQUENCE [LARGE SCALE GENOMIC DNA]</scope>
    <source>
        <strain evidence="3">CGMCC 1.16226</strain>
    </source>
</reference>
<keyword evidence="3" id="KW-1185">Reference proteome</keyword>
<proteinExistence type="predicted"/>
<dbReference type="RefSeq" id="WP_379016655.1">
    <property type="nucleotide sequence ID" value="NZ_JBHUGY010000003.1"/>
</dbReference>
<dbReference type="Proteomes" id="UP001597349">
    <property type="component" value="Unassembled WGS sequence"/>
</dbReference>
<evidence type="ECO:0000313" key="2">
    <source>
        <dbReference type="EMBL" id="MFD2051832.1"/>
    </source>
</evidence>
<protein>
    <submittedName>
        <fullName evidence="2">Uncharacterized protein</fullName>
    </submittedName>
</protein>
<sequence>MRSKTRKGLPINPQRGNDQEGWSRKKWRNVRKRREEIRERENEKE</sequence>
<name>A0ABW4W895_9HYPH</name>
<feature type="compositionally biased region" description="Basic and acidic residues" evidence="1">
    <location>
        <begin position="33"/>
        <end position="45"/>
    </location>
</feature>